<sequence length="198" mass="23053">MHEYTAKTFDLPEIEGISKAQLDAHIKLYEGYVKHVNTIQQSTMSLHSSDNPNKDYMMKELWRRYGFEFNGMRNHEYYFGAIEGSPTSLNPESKLGKKIAEWGGFEEVINIIKFMSGTRGSGWVMFVYDKVVDQFNFAWVDEHQIGMLSDTQIILALDCWEHAYMIDHDTTGRGAYVESYLNAVNWSVCEKWFEEVMK</sequence>
<evidence type="ECO:0000313" key="7">
    <source>
        <dbReference type="Proteomes" id="UP000231143"/>
    </source>
</evidence>
<gene>
    <name evidence="6" type="ORF">COW81_01365</name>
</gene>
<dbReference type="SUPFAM" id="SSF46609">
    <property type="entry name" value="Fe,Mn superoxide dismutase (SOD), N-terminal domain"/>
    <property type="match status" value="1"/>
</dbReference>
<dbReference type="PANTHER" id="PTHR11404:SF6">
    <property type="entry name" value="SUPEROXIDE DISMUTASE [MN], MITOCHONDRIAL"/>
    <property type="match status" value="1"/>
</dbReference>
<dbReference type="Pfam" id="PF02777">
    <property type="entry name" value="Sod_Fe_C"/>
    <property type="match status" value="1"/>
</dbReference>
<dbReference type="EMBL" id="PCTT01000017">
    <property type="protein sequence ID" value="PIP87219.1"/>
    <property type="molecule type" value="Genomic_DNA"/>
</dbReference>
<feature type="domain" description="Manganese/iron superoxide dismutase C-terminal" evidence="5">
    <location>
        <begin position="92"/>
        <end position="190"/>
    </location>
</feature>
<evidence type="ECO:0000256" key="3">
    <source>
        <dbReference type="ARBA" id="ARBA00022723"/>
    </source>
</evidence>
<evidence type="ECO:0000256" key="1">
    <source>
        <dbReference type="ARBA" id="ARBA00008714"/>
    </source>
</evidence>
<evidence type="ECO:0000259" key="5">
    <source>
        <dbReference type="Pfam" id="PF02777"/>
    </source>
</evidence>
<keyword evidence="3" id="KW-0479">Metal-binding</keyword>
<dbReference type="GO" id="GO:0046872">
    <property type="term" value="F:metal ion binding"/>
    <property type="evidence" value="ECO:0007669"/>
    <property type="project" value="UniProtKB-KW"/>
</dbReference>
<evidence type="ECO:0000256" key="4">
    <source>
        <dbReference type="ARBA" id="ARBA00023002"/>
    </source>
</evidence>
<dbReference type="AlphaFoldDB" id="A0A2H0DZU9"/>
<evidence type="ECO:0000313" key="6">
    <source>
        <dbReference type="EMBL" id="PIP87219.1"/>
    </source>
</evidence>
<dbReference type="InterPro" id="IPR019832">
    <property type="entry name" value="Mn/Fe_SOD_C"/>
</dbReference>
<proteinExistence type="inferred from homology"/>
<evidence type="ECO:0000256" key="2">
    <source>
        <dbReference type="ARBA" id="ARBA00012682"/>
    </source>
</evidence>
<comment type="similarity">
    <text evidence="1">Belongs to the iron/manganese superoxide dismutase family.</text>
</comment>
<dbReference type="Proteomes" id="UP000231143">
    <property type="component" value="Unassembled WGS sequence"/>
</dbReference>
<dbReference type="GO" id="GO:0004784">
    <property type="term" value="F:superoxide dismutase activity"/>
    <property type="evidence" value="ECO:0007669"/>
    <property type="project" value="UniProtKB-EC"/>
</dbReference>
<dbReference type="InterPro" id="IPR036314">
    <property type="entry name" value="SOD_C_sf"/>
</dbReference>
<dbReference type="EC" id="1.15.1.1" evidence="2"/>
<protein>
    <recommendedName>
        <fullName evidence="2">superoxide dismutase</fullName>
        <ecNumber evidence="2">1.15.1.1</ecNumber>
    </recommendedName>
</protein>
<dbReference type="Gene3D" id="3.55.40.20">
    <property type="entry name" value="Iron/manganese superoxide dismutase, C-terminal domain"/>
    <property type="match status" value="1"/>
</dbReference>
<keyword evidence="4" id="KW-0560">Oxidoreductase</keyword>
<organism evidence="6 7">
    <name type="scientific">Candidatus Campbellbacteria bacterium CG22_combo_CG10-13_8_21_14_all_36_13</name>
    <dbReference type="NCBI Taxonomy" id="1974529"/>
    <lineage>
        <taxon>Bacteria</taxon>
        <taxon>Candidatus Campbelliibacteriota</taxon>
    </lineage>
</organism>
<dbReference type="SUPFAM" id="SSF54719">
    <property type="entry name" value="Fe,Mn superoxide dismutase (SOD), C-terminal domain"/>
    <property type="match status" value="1"/>
</dbReference>
<dbReference type="InterPro" id="IPR036324">
    <property type="entry name" value="Mn/Fe_SOD_N_sf"/>
</dbReference>
<name>A0A2H0DZU9_9BACT</name>
<dbReference type="PANTHER" id="PTHR11404">
    <property type="entry name" value="SUPEROXIDE DISMUTASE 2"/>
    <property type="match status" value="1"/>
</dbReference>
<accession>A0A2H0DZU9</accession>
<comment type="caution">
    <text evidence="6">The sequence shown here is derived from an EMBL/GenBank/DDBJ whole genome shotgun (WGS) entry which is preliminary data.</text>
</comment>
<dbReference type="InterPro" id="IPR050265">
    <property type="entry name" value="Fe/Mn_Superoxide_Dismutase"/>
</dbReference>
<reference evidence="6 7" key="1">
    <citation type="submission" date="2017-09" db="EMBL/GenBank/DDBJ databases">
        <title>Depth-based differentiation of microbial function through sediment-hosted aquifers and enrichment of novel symbionts in the deep terrestrial subsurface.</title>
        <authorList>
            <person name="Probst A.J."/>
            <person name="Ladd B."/>
            <person name="Jarett J.K."/>
            <person name="Geller-Mcgrath D.E."/>
            <person name="Sieber C.M."/>
            <person name="Emerson J.B."/>
            <person name="Anantharaman K."/>
            <person name="Thomas B.C."/>
            <person name="Malmstrom R."/>
            <person name="Stieglmeier M."/>
            <person name="Klingl A."/>
            <person name="Woyke T."/>
            <person name="Ryan C.M."/>
            <person name="Banfield J.F."/>
        </authorList>
    </citation>
    <scope>NUCLEOTIDE SEQUENCE [LARGE SCALE GENOMIC DNA]</scope>
    <source>
        <strain evidence="6">CG22_combo_CG10-13_8_21_14_all_36_13</strain>
    </source>
</reference>